<comment type="caution">
    <text evidence="1">The sequence shown here is derived from an EMBL/GenBank/DDBJ whole genome shotgun (WGS) entry which is preliminary data.</text>
</comment>
<protein>
    <recommendedName>
        <fullName evidence="2">FtsQ-type POTRA domain-containing protein</fullName>
    </recommendedName>
</protein>
<evidence type="ECO:0000313" key="1">
    <source>
        <dbReference type="EMBL" id="HEN14977.1"/>
    </source>
</evidence>
<proteinExistence type="predicted"/>
<dbReference type="EMBL" id="DSOK01000171">
    <property type="protein sequence ID" value="HEN14977.1"/>
    <property type="molecule type" value="Genomic_DNA"/>
</dbReference>
<accession>A0A7C2PGF6</accession>
<reference evidence="1" key="1">
    <citation type="journal article" date="2020" name="mSystems">
        <title>Genome- and Community-Level Interaction Insights into Carbon Utilization and Element Cycling Functions of Hydrothermarchaeota in Hydrothermal Sediment.</title>
        <authorList>
            <person name="Zhou Z."/>
            <person name="Liu Y."/>
            <person name="Xu W."/>
            <person name="Pan J."/>
            <person name="Luo Z.H."/>
            <person name="Li M."/>
        </authorList>
    </citation>
    <scope>NUCLEOTIDE SEQUENCE [LARGE SCALE GENOMIC DNA]</scope>
    <source>
        <strain evidence="1">SpSt-339</strain>
    </source>
</reference>
<evidence type="ECO:0008006" key="2">
    <source>
        <dbReference type="Google" id="ProtNLM"/>
    </source>
</evidence>
<name>A0A7C2PGF6_9PLAN</name>
<gene>
    <name evidence="1" type="ORF">ENQ76_05840</name>
</gene>
<organism evidence="1">
    <name type="scientific">Schlesneria paludicola</name>
    <dbReference type="NCBI Taxonomy" id="360056"/>
    <lineage>
        <taxon>Bacteria</taxon>
        <taxon>Pseudomonadati</taxon>
        <taxon>Planctomycetota</taxon>
        <taxon>Planctomycetia</taxon>
        <taxon>Planctomycetales</taxon>
        <taxon>Planctomycetaceae</taxon>
        <taxon>Schlesneria</taxon>
    </lineage>
</organism>
<dbReference type="AlphaFoldDB" id="A0A7C2PGF6"/>
<sequence length="315" mass="35158">MAPVPPPATAPDAAVPAPTWRDRWFRPHWLLRAALLAMIPVLAPWVARQLPELDRQPEYQLPFRDVRLIPPPLPPLPADFLDQVRHRADLPEELPLLDPQLPQRLAMAFAAHPWVAQVVEVRNQSLALVTVTLQYRRAVALVEVPDGLYAVDPQGTLLPPQDFSAADAQDYLLIRGIKSVPNGPAGKPWGDPAVAAAAALADFLGPRWKELQLTAIVAPRITSVQTKPQDVLLELETEGGSRIQWGRPPGSTYPGELEATQKVGRLDKYLREFGSYHVPQGPYAIDIRHWQEITRKPLGDPRIRVARPRDDTRPR</sequence>